<dbReference type="Pfam" id="PF03597">
    <property type="entry name" value="FixS"/>
    <property type="match status" value="1"/>
</dbReference>
<protein>
    <submittedName>
        <fullName evidence="2">Cbb3-type cytochrome oxidase assembly protein CcoS</fullName>
    </submittedName>
</protein>
<name>A0A6N0HQN7_9GAMM</name>
<evidence type="ECO:0000313" key="3">
    <source>
        <dbReference type="Proteomes" id="UP000509429"/>
    </source>
</evidence>
<dbReference type="PANTHER" id="PTHR41532:SF1">
    <property type="entry name" value="FIXS PROTEIN"/>
    <property type="match status" value="1"/>
</dbReference>
<organism evidence="2 3">
    <name type="scientific">Candidatus Ruthia endofausta</name>
    <dbReference type="NCBI Taxonomy" id="2738852"/>
    <lineage>
        <taxon>Bacteria</taxon>
        <taxon>Pseudomonadati</taxon>
        <taxon>Pseudomonadota</taxon>
        <taxon>Gammaproteobacteria</taxon>
        <taxon>Candidatus Pseudothioglobaceae</taxon>
        <taxon>Candidatus Ruthturnera</taxon>
    </lineage>
</organism>
<dbReference type="InterPro" id="IPR004714">
    <property type="entry name" value="Cyt_oxidase_maturation_cbb3"/>
</dbReference>
<evidence type="ECO:0000256" key="1">
    <source>
        <dbReference type="SAM" id="Phobius"/>
    </source>
</evidence>
<keyword evidence="1" id="KW-1133">Transmembrane helix</keyword>
<evidence type="ECO:0000313" key="2">
    <source>
        <dbReference type="EMBL" id="QKQ24719.1"/>
    </source>
</evidence>
<accession>A0A6N0HQN7</accession>
<dbReference type="KEGG" id="reo:HUE58_06445"/>
<keyword evidence="1" id="KW-0472">Membrane</keyword>
<proteinExistence type="predicted"/>
<dbReference type="EMBL" id="CP054490">
    <property type="protein sequence ID" value="QKQ24719.1"/>
    <property type="molecule type" value="Genomic_DNA"/>
</dbReference>
<keyword evidence="1" id="KW-0812">Transmembrane</keyword>
<dbReference type="PANTHER" id="PTHR41532">
    <property type="entry name" value="FIXS PROTEIN"/>
    <property type="match status" value="1"/>
</dbReference>
<dbReference type="RefSeq" id="WP_174606155.1">
    <property type="nucleotide sequence ID" value="NZ_CP054490.1"/>
</dbReference>
<dbReference type="Proteomes" id="UP000509429">
    <property type="component" value="Chromosome"/>
</dbReference>
<reference evidence="2 3" key="1">
    <citation type="submission" date="2020-05" db="EMBL/GenBank/DDBJ databases">
        <title>Horizontal transmission and recombination maintain forever young bacterial symbiont genomes.</title>
        <authorList>
            <person name="Russell S.L."/>
            <person name="Pepper-Tunick E."/>
            <person name="Svedberg J."/>
            <person name="Byrne A."/>
            <person name="Ruelas Castillo J."/>
            <person name="Vollmers C."/>
            <person name="Beinart R.A."/>
            <person name="Corbett-Detig R."/>
        </authorList>
    </citation>
    <scope>NUCLEOTIDE SEQUENCE [LARGE SCALE GENOMIC DNA]</scope>
    <source>
        <strain evidence="2">JDF_Ridge</strain>
    </source>
</reference>
<gene>
    <name evidence="2" type="primary">ccoS</name>
    <name evidence="2" type="ORF">HUE58_06445</name>
</gene>
<dbReference type="NCBIfam" id="TIGR00847">
    <property type="entry name" value="ccoS"/>
    <property type="match status" value="1"/>
</dbReference>
<dbReference type="AlphaFoldDB" id="A0A6N0HQN7"/>
<feature type="transmembrane region" description="Helical" evidence="1">
    <location>
        <begin position="6"/>
        <end position="24"/>
    </location>
</feature>
<keyword evidence="3" id="KW-1185">Reference proteome</keyword>
<sequence length="65" mass="7505">MDVIYWLIPSMIFVGVVLVILLMISVKNGQFDDLEGEGQRILFDEERTNLELKKNTKNKVDNSSF</sequence>